<name>A0A062V0F5_9EURY</name>
<evidence type="ECO:0000259" key="1">
    <source>
        <dbReference type="PROSITE" id="PS51502"/>
    </source>
</evidence>
<dbReference type="SUPFAM" id="SSF54909">
    <property type="entry name" value="Dimeric alpha+beta barrel"/>
    <property type="match status" value="1"/>
</dbReference>
<evidence type="ECO:0000313" key="3">
    <source>
        <dbReference type="Proteomes" id="UP000027153"/>
    </source>
</evidence>
<reference evidence="2 3" key="1">
    <citation type="journal article" date="2013" name="Nature">
        <title>Anaerobic oxidation of methane coupled to nitrate reduction in a novel archaeal lineage.</title>
        <authorList>
            <person name="Haroon M.F."/>
            <person name="Hu S."/>
            <person name="Shi Y."/>
            <person name="Imelfort M."/>
            <person name="Keller J."/>
            <person name="Hugenholtz P."/>
            <person name="Yuan Z."/>
            <person name="Tyson G.W."/>
        </authorList>
    </citation>
    <scope>NUCLEOTIDE SEQUENCE [LARGE SCALE GENOMIC DNA]</scope>
    <source>
        <strain evidence="2 3">ANME-2d</strain>
    </source>
</reference>
<proteinExistence type="predicted"/>
<accession>A0A062V0F5</accession>
<dbReference type="PATRIC" id="fig|1392998.3.peg.1222"/>
<keyword evidence="3" id="KW-1185">Reference proteome</keyword>
<dbReference type="AlphaFoldDB" id="A0A062V0F5"/>
<dbReference type="Gene3D" id="3.30.70.100">
    <property type="match status" value="1"/>
</dbReference>
<dbReference type="PROSITE" id="PS51502">
    <property type="entry name" value="S_R_A_B_BARREL"/>
    <property type="match status" value="1"/>
</dbReference>
<organism evidence="2 3">
    <name type="scientific">Candidatus Methanoperedens nitratireducens</name>
    <dbReference type="NCBI Taxonomy" id="1392998"/>
    <lineage>
        <taxon>Archaea</taxon>
        <taxon>Methanobacteriati</taxon>
        <taxon>Methanobacteriota</taxon>
        <taxon>Stenosarchaea group</taxon>
        <taxon>Methanomicrobia</taxon>
        <taxon>Methanosarcinales</taxon>
        <taxon>ANME-2 cluster</taxon>
        <taxon>Candidatus Methanoperedentaceae</taxon>
        <taxon>Candidatus Methanoperedens</taxon>
    </lineage>
</organism>
<dbReference type="SMART" id="SM00886">
    <property type="entry name" value="Dabb"/>
    <property type="match status" value="1"/>
</dbReference>
<evidence type="ECO:0000313" key="2">
    <source>
        <dbReference type="EMBL" id="KCZ72626.1"/>
    </source>
</evidence>
<sequence>MITHIVFFKLMDRSSRNIEKARDVLLSMSGKIPQLRHLEVGVDVLRSERSYDLALVTKFDSLEDLQAYQAHPVHVDVTKYIASVIESAVAVDYESEI</sequence>
<dbReference type="Proteomes" id="UP000027153">
    <property type="component" value="Unassembled WGS sequence"/>
</dbReference>
<protein>
    <submittedName>
        <fullName evidence="2">Stress responsive A/B Barrel Domain-containing protein</fullName>
    </submittedName>
</protein>
<dbReference type="InterPro" id="IPR011008">
    <property type="entry name" value="Dimeric_a/b-barrel"/>
</dbReference>
<dbReference type="PANTHER" id="PTHR37832:SF1">
    <property type="entry name" value="STRESS-RESPONSE A_B BARREL DOMAIN-CONTAINING PROTEIN"/>
    <property type="match status" value="1"/>
</dbReference>
<dbReference type="RefSeq" id="WP_048089532.1">
    <property type="nucleotide sequence ID" value="NZ_JMIY01000002.1"/>
</dbReference>
<dbReference type="InterPro" id="IPR013097">
    <property type="entry name" value="Dabb"/>
</dbReference>
<gene>
    <name evidence="2" type="ORF">ANME2D_01056</name>
</gene>
<dbReference type="Pfam" id="PF07876">
    <property type="entry name" value="Dabb"/>
    <property type="match status" value="1"/>
</dbReference>
<dbReference type="EMBL" id="JMIY01000002">
    <property type="protein sequence ID" value="KCZ72626.1"/>
    <property type="molecule type" value="Genomic_DNA"/>
</dbReference>
<comment type="caution">
    <text evidence="2">The sequence shown here is derived from an EMBL/GenBank/DDBJ whole genome shotgun (WGS) entry which is preliminary data.</text>
</comment>
<dbReference type="PANTHER" id="PTHR37832">
    <property type="entry name" value="BLL2683 PROTEIN"/>
    <property type="match status" value="1"/>
</dbReference>
<feature type="domain" description="Stress-response A/B barrel" evidence="1">
    <location>
        <begin position="2"/>
        <end position="93"/>
    </location>
</feature>